<name>A0A2P2QSH1_RHIMU</name>
<dbReference type="AlphaFoldDB" id="A0A2P2QSH1"/>
<proteinExistence type="predicted"/>
<evidence type="ECO:0000313" key="1">
    <source>
        <dbReference type="EMBL" id="MBX69960.1"/>
    </source>
</evidence>
<organism evidence="1">
    <name type="scientific">Rhizophora mucronata</name>
    <name type="common">Asiatic mangrove</name>
    <dbReference type="NCBI Taxonomy" id="61149"/>
    <lineage>
        <taxon>Eukaryota</taxon>
        <taxon>Viridiplantae</taxon>
        <taxon>Streptophyta</taxon>
        <taxon>Embryophyta</taxon>
        <taxon>Tracheophyta</taxon>
        <taxon>Spermatophyta</taxon>
        <taxon>Magnoliopsida</taxon>
        <taxon>eudicotyledons</taxon>
        <taxon>Gunneridae</taxon>
        <taxon>Pentapetalae</taxon>
        <taxon>rosids</taxon>
        <taxon>fabids</taxon>
        <taxon>Malpighiales</taxon>
        <taxon>Rhizophoraceae</taxon>
        <taxon>Rhizophora</taxon>
    </lineage>
</organism>
<accession>A0A2P2QSH1</accession>
<protein>
    <submittedName>
        <fullName evidence="1">Uncharacterized protein</fullName>
    </submittedName>
</protein>
<reference evidence="1" key="1">
    <citation type="submission" date="2018-02" db="EMBL/GenBank/DDBJ databases">
        <title>Rhizophora mucronata_Transcriptome.</title>
        <authorList>
            <person name="Meera S.P."/>
            <person name="Sreeshan A."/>
            <person name="Augustine A."/>
        </authorList>
    </citation>
    <scope>NUCLEOTIDE SEQUENCE</scope>
    <source>
        <tissue evidence="1">Leaf</tissue>
    </source>
</reference>
<dbReference type="EMBL" id="GGEC01089476">
    <property type="protein sequence ID" value="MBX69960.1"/>
    <property type="molecule type" value="Transcribed_RNA"/>
</dbReference>
<sequence length="44" mass="4968">MSPHIIKGLETCHADFALLFAKFSRGDVFPQWYLVPQFNSGVQA</sequence>